<dbReference type="GeneID" id="87806917"/>
<dbReference type="RefSeq" id="XP_062626196.1">
    <property type="nucleotide sequence ID" value="XM_062770212.1"/>
</dbReference>
<organism evidence="2 3">
    <name type="scientific">Vanrija pseudolonga</name>
    <dbReference type="NCBI Taxonomy" id="143232"/>
    <lineage>
        <taxon>Eukaryota</taxon>
        <taxon>Fungi</taxon>
        <taxon>Dikarya</taxon>
        <taxon>Basidiomycota</taxon>
        <taxon>Agaricomycotina</taxon>
        <taxon>Tremellomycetes</taxon>
        <taxon>Trichosporonales</taxon>
        <taxon>Trichosporonaceae</taxon>
        <taxon>Vanrija</taxon>
    </lineage>
</organism>
<reference evidence="2" key="1">
    <citation type="submission" date="2023-10" db="EMBL/GenBank/DDBJ databases">
        <authorList>
            <person name="Noh H."/>
        </authorList>
    </citation>
    <scope>NUCLEOTIDE SEQUENCE</scope>
    <source>
        <strain evidence="2">DUCC4014</strain>
    </source>
</reference>
<dbReference type="AlphaFoldDB" id="A0AAF0Y8M0"/>
<evidence type="ECO:0000256" key="1">
    <source>
        <dbReference type="SAM" id="MobiDB-lite"/>
    </source>
</evidence>
<accession>A0AAF0Y8M0</accession>
<name>A0AAF0Y8M0_9TREE</name>
<dbReference type="Proteomes" id="UP000827549">
    <property type="component" value="Chromosome 3"/>
</dbReference>
<proteinExistence type="predicted"/>
<protein>
    <submittedName>
        <fullName evidence="2">Uncharacterized protein</fullName>
    </submittedName>
</protein>
<gene>
    <name evidence="2" type="ORF">LOC62_03G003676</name>
</gene>
<feature type="compositionally biased region" description="Polar residues" evidence="1">
    <location>
        <begin position="1"/>
        <end position="10"/>
    </location>
</feature>
<evidence type="ECO:0000313" key="3">
    <source>
        <dbReference type="Proteomes" id="UP000827549"/>
    </source>
</evidence>
<keyword evidence="3" id="KW-1185">Reference proteome</keyword>
<dbReference type="EMBL" id="CP086716">
    <property type="protein sequence ID" value="WOO80164.1"/>
    <property type="molecule type" value="Genomic_DNA"/>
</dbReference>
<evidence type="ECO:0000313" key="2">
    <source>
        <dbReference type="EMBL" id="WOO80164.1"/>
    </source>
</evidence>
<feature type="region of interest" description="Disordered" evidence="1">
    <location>
        <begin position="1"/>
        <end position="38"/>
    </location>
</feature>
<sequence length="131" mass="15141">MPNTHIPTKQTARKVTGGKVPKPYTPPERPAPKKPVRPSTIWRATHWFELSIAQITAVATDSRCFKKVKWVVKHLVLRLNELNEYEEYIETGEREDLLEYIDDVIAYAGVNIDALNTAFECDCLADNWRDW</sequence>